<dbReference type="EMBL" id="BPLR01021724">
    <property type="protein sequence ID" value="GIX92984.1"/>
    <property type="molecule type" value="Genomic_DNA"/>
</dbReference>
<feature type="region of interest" description="Disordered" evidence="1">
    <location>
        <begin position="1"/>
        <end position="29"/>
    </location>
</feature>
<comment type="caution">
    <text evidence="2">The sequence shown here is derived from an EMBL/GenBank/DDBJ whole genome shotgun (WGS) entry which is preliminary data.</text>
</comment>
<dbReference type="AlphaFoldDB" id="A0AAV4PAQ0"/>
<reference evidence="2 3" key="1">
    <citation type="submission" date="2021-06" db="EMBL/GenBank/DDBJ databases">
        <title>Caerostris extrusa draft genome.</title>
        <authorList>
            <person name="Kono N."/>
            <person name="Arakawa K."/>
        </authorList>
    </citation>
    <scope>NUCLEOTIDE SEQUENCE [LARGE SCALE GENOMIC DNA]</scope>
</reference>
<evidence type="ECO:0000313" key="2">
    <source>
        <dbReference type="EMBL" id="GIX92984.1"/>
    </source>
</evidence>
<keyword evidence="3" id="KW-1185">Reference proteome</keyword>
<sequence>MFQSYCHEKNEHSITIPNNDSKLSHDSSPVSIADENNFSLRKQKQSNDETNSLIEEPLIEKKPEPSFKLVSPLNKYDNSQCLSTTSLITNITPSKCTMNEHSCTKLLKQKSLTNELESSVSQCNNYSSTISAKECDTDAAAMKMDGTDGILFSPNRLSIPYRSAHNIKNLCVTHFNVSPNENVNIKDDQDKSIVRLSSSEIKRLNEKFRKFQAKRKIF</sequence>
<protein>
    <submittedName>
        <fullName evidence="2">Uncharacterized protein</fullName>
    </submittedName>
</protein>
<feature type="compositionally biased region" description="Polar residues" evidence="1">
    <location>
        <begin position="13"/>
        <end position="29"/>
    </location>
</feature>
<feature type="compositionally biased region" description="Basic and acidic residues" evidence="1">
    <location>
        <begin position="1"/>
        <end position="12"/>
    </location>
</feature>
<organism evidence="2 3">
    <name type="scientific">Caerostris extrusa</name>
    <name type="common">Bark spider</name>
    <name type="synonym">Caerostris bankana</name>
    <dbReference type="NCBI Taxonomy" id="172846"/>
    <lineage>
        <taxon>Eukaryota</taxon>
        <taxon>Metazoa</taxon>
        <taxon>Ecdysozoa</taxon>
        <taxon>Arthropoda</taxon>
        <taxon>Chelicerata</taxon>
        <taxon>Arachnida</taxon>
        <taxon>Araneae</taxon>
        <taxon>Araneomorphae</taxon>
        <taxon>Entelegynae</taxon>
        <taxon>Araneoidea</taxon>
        <taxon>Araneidae</taxon>
        <taxon>Caerostris</taxon>
    </lineage>
</organism>
<evidence type="ECO:0000313" key="3">
    <source>
        <dbReference type="Proteomes" id="UP001054945"/>
    </source>
</evidence>
<gene>
    <name evidence="2" type="ORF">CEXT_3681</name>
</gene>
<dbReference type="Proteomes" id="UP001054945">
    <property type="component" value="Unassembled WGS sequence"/>
</dbReference>
<name>A0AAV4PAQ0_CAEEX</name>
<accession>A0AAV4PAQ0</accession>
<proteinExistence type="predicted"/>
<evidence type="ECO:0000256" key="1">
    <source>
        <dbReference type="SAM" id="MobiDB-lite"/>
    </source>
</evidence>